<evidence type="ECO:0000256" key="5">
    <source>
        <dbReference type="SAM" id="MobiDB-lite"/>
    </source>
</evidence>
<evidence type="ECO:0000256" key="4">
    <source>
        <dbReference type="ARBA" id="ARBA00023180"/>
    </source>
</evidence>
<sequence length="479" mass="54080">MSSPFTFQAALCALVILEAHSDVTTIDKRVCDSVIFDLDCPQLGQLSRITWYKGNISSKHWIRGDAVSGQRIHVYPNGALGIRNVVKEDAGWYTAMVFNSSEHLLYQKIFQLHVHDRYIQVTWKKDEQRVAKMRGQTVDVSANYWNRAHAFLNGSLTLCPMQWGDEGKYVVEIFDQDGVHLHHEIINLELNKTETFKETTEFVGGSMFLNLTEMKLRHFQVVWKKENTEVARTSGFNFWYHDDYVNRSEIVSNYSLRLDRIQKSDQGIYSIEVNDRDGRTVYESTIRVKVVWIRVSRVPSFQNVNSSLTDETGNPEKSEEMDKNSPCSQNDENSSVQGPDGTNSTEQRSEGLLSSNKEANPATDESSCTEQAAYFLVSTFQAGQRLELPHLDDVKAGKPPASVSEVCAAPHFENIPPGSEHCGPPESEDCVLPEFDYPPPPVFDGCLSPEFDHCSPSGSEDLKEDDYVAMHDVVCLSRS</sequence>
<gene>
    <name evidence="9" type="primary">LOC106490576</name>
</gene>
<evidence type="ECO:0000256" key="2">
    <source>
        <dbReference type="ARBA" id="ARBA00022729"/>
    </source>
</evidence>
<evidence type="ECO:0000259" key="7">
    <source>
        <dbReference type="SMART" id="SM00409"/>
    </source>
</evidence>
<comment type="subcellular location">
    <subcellularLocation>
        <location evidence="1">Membrane</location>
    </subcellularLocation>
</comment>
<evidence type="ECO:0000256" key="1">
    <source>
        <dbReference type="ARBA" id="ARBA00004370"/>
    </source>
</evidence>
<feature type="chain" id="PRO_5045625601" description="Immunoglobulin domain-containing protein" evidence="6">
    <location>
        <begin position="22"/>
        <end position="479"/>
    </location>
</feature>
<feature type="region of interest" description="Disordered" evidence="5">
    <location>
        <begin position="304"/>
        <end position="366"/>
    </location>
</feature>
<dbReference type="SUPFAM" id="SSF48726">
    <property type="entry name" value="Immunoglobulin"/>
    <property type="match status" value="3"/>
</dbReference>
<keyword evidence="4" id="KW-0325">Glycoprotein</keyword>
<dbReference type="SMART" id="SM00409">
    <property type="entry name" value="IG"/>
    <property type="match status" value="3"/>
</dbReference>
<reference evidence="8" key="1">
    <citation type="submission" date="2025-05" db="UniProtKB">
        <authorList>
            <consortium name="RefSeq"/>
        </authorList>
    </citation>
    <scope>NUCLEOTIDE SEQUENCE [LARGE SCALE GENOMIC DNA]</scope>
</reference>
<evidence type="ECO:0000256" key="3">
    <source>
        <dbReference type="ARBA" id="ARBA00023136"/>
    </source>
</evidence>
<evidence type="ECO:0000313" key="9">
    <source>
        <dbReference type="RefSeq" id="XP_067146637.1"/>
    </source>
</evidence>
<keyword evidence="3" id="KW-0472">Membrane</keyword>
<feature type="compositionally biased region" description="Polar residues" evidence="5">
    <location>
        <begin position="325"/>
        <end position="366"/>
    </location>
</feature>
<feature type="compositionally biased region" description="Basic and acidic residues" evidence="5">
    <location>
        <begin position="314"/>
        <end position="323"/>
    </location>
</feature>
<dbReference type="GeneID" id="106490576"/>
<feature type="signal peptide" evidence="6">
    <location>
        <begin position="1"/>
        <end position="21"/>
    </location>
</feature>
<dbReference type="InterPro" id="IPR003599">
    <property type="entry name" value="Ig_sub"/>
</dbReference>
<evidence type="ECO:0000313" key="8">
    <source>
        <dbReference type="Proteomes" id="UP001652627"/>
    </source>
</evidence>
<dbReference type="Gene3D" id="2.60.40.10">
    <property type="entry name" value="Immunoglobulins"/>
    <property type="match status" value="3"/>
</dbReference>
<reference evidence="9" key="2">
    <citation type="submission" date="2025-08" db="UniProtKB">
        <authorList>
            <consortium name="RefSeq"/>
        </authorList>
    </citation>
    <scope>IDENTIFICATION</scope>
    <source>
        <tissue evidence="9">Blood</tissue>
    </source>
</reference>
<dbReference type="RefSeq" id="XP_067146637.1">
    <property type="nucleotide sequence ID" value="XM_067290536.1"/>
</dbReference>
<dbReference type="InterPro" id="IPR015631">
    <property type="entry name" value="CD2/SLAM_rcpt"/>
</dbReference>
<dbReference type="InterPro" id="IPR013783">
    <property type="entry name" value="Ig-like_fold"/>
</dbReference>
<dbReference type="InterPro" id="IPR036179">
    <property type="entry name" value="Ig-like_dom_sf"/>
</dbReference>
<proteinExistence type="predicted"/>
<organism evidence="8 9">
    <name type="scientific">Apteryx mantelli</name>
    <name type="common">North Island brown kiwi</name>
    <dbReference type="NCBI Taxonomy" id="2696672"/>
    <lineage>
        <taxon>Eukaryota</taxon>
        <taxon>Metazoa</taxon>
        <taxon>Chordata</taxon>
        <taxon>Craniata</taxon>
        <taxon>Vertebrata</taxon>
        <taxon>Euteleostomi</taxon>
        <taxon>Archelosauria</taxon>
        <taxon>Archosauria</taxon>
        <taxon>Dinosauria</taxon>
        <taxon>Saurischia</taxon>
        <taxon>Theropoda</taxon>
        <taxon>Coelurosauria</taxon>
        <taxon>Aves</taxon>
        <taxon>Palaeognathae</taxon>
        <taxon>Apterygiformes</taxon>
        <taxon>Apterygidae</taxon>
        <taxon>Apteryx</taxon>
    </lineage>
</organism>
<keyword evidence="8" id="KW-1185">Reference proteome</keyword>
<dbReference type="Proteomes" id="UP001652627">
    <property type="component" value="Chromosome 1"/>
</dbReference>
<evidence type="ECO:0000256" key="6">
    <source>
        <dbReference type="SAM" id="SignalP"/>
    </source>
</evidence>
<name>A0ABM4E1M0_9AVES</name>
<feature type="domain" description="Immunoglobulin" evidence="7">
    <location>
        <begin position="23"/>
        <end position="115"/>
    </location>
</feature>
<keyword evidence="2 6" id="KW-0732">Signal</keyword>
<feature type="domain" description="Immunoglobulin" evidence="7">
    <location>
        <begin position="196"/>
        <end position="291"/>
    </location>
</feature>
<feature type="domain" description="Immunoglobulin" evidence="7">
    <location>
        <begin position="127"/>
        <end position="191"/>
    </location>
</feature>
<dbReference type="PANTHER" id="PTHR12080:SF82">
    <property type="entry name" value="CARCINOEMBRYONIC ANTIGEN-RELATED CELL ADHESION MOLECULE 21"/>
    <property type="match status" value="1"/>
</dbReference>
<accession>A0ABM4E1M0</accession>
<dbReference type="PANTHER" id="PTHR12080">
    <property type="entry name" value="SIGNALING LYMPHOCYTIC ACTIVATION MOLECULE"/>
    <property type="match status" value="1"/>
</dbReference>
<protein>
    <recommendedName>
        <fullName evidence="7">Immunoglobulin domain-containing protein</fullName>
    </recommendedName>
</protein>